<reference evidence="1" key="2">
    <citation type="submission" date="2020-09" db="EMBL/GenBank/DDBJ databases">
        <authorList>
            <person name="Sun Q."/>
            <person name="Zhou Y."/>
        </authorList>
    </citation>
    <scope>NUCLEOTIDE SEQUENCE</scope>
    <source>
        <strain evidence="1">CGMCC 1.12813</strain>
    </source>
</reference>
<dbReference type="AlphaFoldDB" id="A0A916WKW8"/>
<sequence>MTDAPVILPPMLYLPVLEHPEGGDYAAVLELSDKRMGLLAYTALDRLADKCGVNQSWIVMSTSQLGRIKEAQPYDVVLFDFDVPASMRSGERIA</sequence>
<dbReference type="RefSeq" id="WP_188510958.1">
    <property type="nucleotide sequence ID" value="NZ_BMGB01000001.1"/>
</dbReference>
<dbReference type="NCBIfam" id="NF042914">
    <property type="entry name" value="SAV915_dom"/>
    <property type="match status" value="1"/>
</dbReference>
<keyword evidence="2" id="KW-1185">Reference proteome</keyword>
<gene>
    <name evidence="1" type="ORF">GCM10010979_25560</name>
</gene>
<dbReference type="InterPro" id="IPR049975">
    <property type="entry name" value="SAV_915-like_dom"/>
</dbReference>
<dbReference type="EMBL" id="BMGB01000001">
    <property type="protein sequence ID" value="GGB09830.1"/>
    <property type="molecule type" value="Genomic_DNA"/>
</dbReference>
<reference evidence="1" key="1">
    <citation type="journal article" date="2014" name="Int. J. Syst. Evol. Microbiol.">
        <title>Complete genome sequence of Corynebacterium casei LMG S-19264T (=DSM 44701T), isolated from a smear-ripened cheese.</title>
        <authorList>
            <consortium name="US DOE Joint Genome Institute (JGI-PGF)"/>
            <person name="Walter F."/>
            <person name="Albersmeier A."/>
            <person name="Kalinowski J."/>
            <person name="Ruckert C."/>
        </authorList>
    </citation>
    <scope>NUCLEOTIDE SEQUENCE</scope>
    <source>
        <strain evidence="1">CGMCC 1.12813</strain>
    </source>
</reference>
<comment type="caution">
    <text evidence="1">The sequence shown here is derived from an EMBL/GenBank/DDBJ whole genome shotgun (WGS) entry which is preliminary data.</text>
</comment>
<evidence type="ECO:0000313" key="2">
    <source>
        <dbReference type="Proteomes" id="UP000606922"/>
    </source>
</evidence>
<organism evidence="1 2">
    <name type="scientific">Conyzicola nivalis</name>
    <dbReference type="NCBI Taxonomy" id="1477021"/>
    <lineage>
        <taxon>Bacteria</taxon>
        <taxon>Bacillati</taxon>
        <taxon>Actinomycetota</taxon>
        <taxon>Actinomycetes</taxon>
        <taxon>Micrococcales</taxon>
        <taxon>Microbacteriaceae</taxon>
        <taxon>Conyzicola</taxon>
    </lineage>
</organism>
<name>A0A916WKW8_9MICO</name>
<proteinExistence type="predicted"/>
<evidence type="ECO:0000313" key="1">
    <source>
        <dbReference type="EMBL" id="GGB09830.1"/>
    </source>
</evidence>
<dbReference type="Proteomes" id="UP000606922">
    <property type="component" value="Unassembled WGS sequence"/>
</dbReference>
<protein>
    <submittedName>
        <fullName evidence="1">Uncharacterized protein</fullName>
    </submittedName>
</protein>
<accession>A0A916WKW8</accession>